<dbReference type="GO" id="GO:0003700">
    <property type="term" value="F:DNA-binding transcription factor activity"/>
    <property type="evidence" value="ECO:0007669"/>
    <property type="project" value="TreeGrafter"/>
</dbReference>
<evidence type="ECO:0000313" key="7">
    <source>
        <dbReference type="Proteomes" id="UP000323583"/>
    </source>
</evidence>
<dbReference type="Pfam" id="PF00440">
    <property type="entry name" value="TetR_N"/>
    <property type="match status" value="1"/>
</dbReference>
<gene>
    <name evidence="6" type="ORF">FXE67_18310</name>
</gene>
<dbReference type="InterPro" id="IPR009057">
    <property type="entry name" value="Homeodomain-like_sf"/>
</dbReference>
<feature type="domain" description="HTH tetR-type" evidence="5">
    <location>
        <begin position="5"/>
        <end position="65"/>
    </location>
</feature>
<dbReference type="PANTHER" id="PTHR30055:SF224">
    <property type="entry name" value="TRANSCRIPTIONAL REGULATOR TETR FAMILY"/>
    <property type="match status" value="1"/>
</dbReference>
<dbReference type="SUPFAM" id="SSF48498">
    <property type="entry name" value="Tetracyclin repressor-like, C-terminal domain"/>
    <property type="match status" value="1"/>
</dbReference>
<evidence type="ECO:0000256" key="1">
    <source>
        <dbReference type="ARBA" id="ARBA00023015"/>
    </source>
</evidence>
<proteinExistence type="predicted"/>
<accession>A0A5C9SRK4</accession>
<evidence type="ECO:0000256" key="2">
    <source>
        <dbReference type="ARBA" id="ARBA00023125"/>
    </source>
</evidence>
<dbReference type="RefSeq" id="WP_000777174.1">
    <property type="nucleotide sequence ID" value="NZ_JAAOKP010000008.1"/>
</dbReference>
<evidence type="ECO:0000256" key="4">
    <source>
        <dbReference type="PROSITE-ProRule" id="PRU00335"/>
    </source>
</evidence>
<dbReference type="PRINTS" id="PR00455">
    <property type="entry name" value="HTHTETR"/>
</dbReference>
<name>A0A5C9SRK4_VIBCL</name>
<protein>
    <submittedName>
        <fullName evidence="6">TetR/AcrR family transcriptional regulator</fullName>
    </submittedName>
</protein>
<keyword evidence="2 4" id="KW-0238">DNA-binding</keyword>
<dbReference type="InterPro" id="IPR050109">
    <property type="entry name" value="HTH-type_TetR-like_transc_reg"/>
</dbReference>
<feature type="DNA-binding region" description="H-T-H motif" evidence="4">
    <location>
        <begin position="28"/>
        <end position="47"/>
    </location>
</feature>
<dbReference type="InterPro" id="IPR039536">
    <property type="entry name" value="TetR_C_Proteobacteria"/>
</dbReference>
<dbReference type="AlphaFoldDB" id="A0A5C9SRK4"/>
<reference evidence="6 7" key="1">
    <citation type="submission" date="2019-06" db="EMBL/GenBank/DDBJ databases">
        <title>Vibrio cholerae phylogeny based on whole-genome sequencing reveals genetic diversity and population strucutre.</title>
        <authorList>
            <person name="Zhiqiu Y."/>
            <person name="Bin L."/>
            <person name="Lingyan J."/>
        </authorList>
    </citation>
    <scope>NUCLEOTIDE SEQUENCE [LARGE SCALE GENOMIC DNA]</scope>
    <source>
        <strain evidence="6 7">N2768</strain>
    </source>
</reference>
<dbReference type="Gene3D" id="1.10.10.60">
    <property type="entry name" value="Homeodomain-like"/>
    <property type="match status" value="1"/>
</dbReference>
<comment type="caution">
    <text evidence="6">The sequence shown here is derived from an EMBL/GenBank/DDBJ whole genome shotgun (WGS) entry which is preliminary data.</text>
</comment>
<dbReference type="FunFam" id="1.10.10.60:FF:000141">
    <property type="entry name" value="TetR family transcriptional regulator"/>
    <property type="match status" value="1"/>
</dbReference>
<dbReference type="SUPFAM" id="SSF46689">
    <property type="entry name" value="Homeodomain-like"/>
    <property type="match status" value="1"/>
</dbReference>
<dbReference type="InterPro" id="IPR001647">
    <property type="entry name" value="HTH_TetR"/>
</dbReference>
<evidence type="ECO:0000313" key="6">
    <source>
        <dbReference type="EMBL" id="TXY89895.1"/>
    </source>
</evidence>
<evidence type="ECO:0000259" key="5">
    <source>
        <dbReference type="PROSITE" id="PS50977"/>
    </source>
</evidence>
<keyword evidence="3" id="KW-0804">Transcription</keyword>
<evidence type="ECO:0000256" key="3">
    <source>
        <dbReference type="ARBA" id="ARBA00023163"/>
    </source>
</evidence>
<dbReference type="PROSITE" id="PS50977">
    <property type="entry name" value="HTH_TETR_2"/>
    <property type="match status" value="1"/>
</dbReference>
<dbReference type="Proteomes" id="UP000323583">
    <property type="component" value="Unassembled WGS sequence"/>
</dbReference>
<dbReference type="Pfam" id="PF14246">
    <property type="entry name" value="TetR_C_7"/>
    <property type="match status" value="1"/>
</dbReference>
<dbReference type="GeneID" id="89514651"/>
<dbReference type="EMBL" id="VSGZ01000044">
    <property type="protein sequence ID" value="TXY89895.1"/>
    <property type="molecule type" value="Genomic_DNA"/>
</dbReference>
<dbReference type="GO" id="GO:0000976">
    <property type="term" value="F:transcription cis-regulatory region binding"/>
    <property type="evidence" value="ECO:0007669"/>
    <property type="project" value="TreeGrafter"/>
</dbReference>
<keyword evidence="1" id="KW-0805">Transcription regulation</keyword>
<sequence>MKLSEQKRLALIEAAKEEFTQFGFHAANMDRVCERAGTSKRTLYRHFTSKELLFIEVINLLVAQPHKVGFEYQSTRSLADQLHDYFAAKIDLLYRTIGLDVLRMIVGEFVRDPALTQQYLALMGTQDTALTVWLQAAIKDGKLIEKEVPPMATTLMNLFHGQFLWPQLLAAVELPDAKQQQIMMDEIIRVFVLSYGVSSPSHLSIELKPRG</sequence>
<organism evidence="6 7">
    <name type="scientific">Vibrio cholerae</name>
    <dbReference type="NCBI Taxonomy" id="666"/>
    <lineage>
        <taxon>Bacteria</taxon>
        <taxon>Pseudomonadati</taxon>
        <taxon>Pseudomonadota</taxon>
        <taxon>Gammaproteobacteria</taxon>
        <taxon>Vibrionales</taxon>
        <taxon>Vibrionaceae</taxon>
        <taxon>Vibrio</taxon>
    </lineage>
</organism>
<dbReference type="PANTHER" id="PTHR30055">
    <property type="entry name" value="HTH-TYPE TRANSCRIPTIONAL REGULATOR RUTR"/>
    <property type="match status" value="1"/>
</dbReference>
<dbReference type="InterPro" id="IPR036271">
    <property type="entry name" value="Tet_transcr_reg_TetR-rel_C_sf"/>
</dbReference>
<dbReference type="Gene3D" id="1.10.357.10">
    <property type="entry name" value="Tetracycline Repressor, domain 2"/>
    <property type="match status" value="1"/>
</dbReference>